<reference evidence="3 4" key="1">
    <citation type="journal article" date="2014" name="World J. Microbiol. Biotechnol.">
        <title>Biodiversity and physiological characteristics of Antarctic and Arctic lichens-associated bacteria.</title>
        <authorList>
            <person name="Lee Y.M."/>
            <person name="Kim E.H."/>
            <person name="Lee H.K."/>
            <person name="Hong S.G."/>
        </authorList>
    </citation>
    <scope>NUCLEOTIDE SEQUENCE [LARGE SCALE GENOMIC DNA]</scope>
    <source>
        <strain evidence="3 4">PAMC 26569</strain>
    </source>
</reference>
<gene>
    <name evidence="3" type="ORF">HN018_04410</name>
</gene>
<dbReference type="Pfam" id="PF07811">
    <property type="entry name" value="TadE"/>
    <property type="match status" value="1"/>
</dbReference>
<dbReference type="RefSeq" id="WP_171837504.1">
    <property type="nucleotide sequence ID" value="NZ_CP053708.1"/>
</dbReference>
<evidence type="ECO:0000259" key="2">
    <source>
        <dbReference type="Pfam" id="PF07811"/>
    </source>
</evidence>
<accession>A0A6M8HM06</accession>
<keyword evidence="1" id="KW-1133">Transmembrane helix</keyword>
<evidence type="ECO:0000313" key="4">
    <source>
        <dbReference type="Proteomes" id="UP000500767"/>
    </source>
</evidence>
<dbReference type="EMBL" id="CP053708">
    <property type="protein sequence ID" value="QKE89378.1"/>
    <property type="molecule type" value="Genomic_DNA"/>
</dbReference>
<dbReference type="AlphaFoldDB" id="A0A6M8HM06"/>
<dbReference type="Proteomes" id="UP000500767">
    <property type="component" value="Chromosome"/>
</dbReference>
<protein>
    <submittedName>
        <fullName evidence="3">Pilus assembly protein</fullName>
    </submittedName>
</protein>
<name>A0A6M8HM06_9PROT</name>
<dbReference type="KEGG" id="lck:HN018_04410"/>
<proteinExistence type="predicted"/>
<evidence type="ECO:0000256" key="1">
    <source>
        <dbReference type="SAM" id="Phobius"/>
    </source>
</evidence>
<keyword evidence="4" id="KW-1185">Reference proteome</keyword>
<organism evidence="3 4">
    <name type="scientific">Lichenicola cladoniae</name>
    <dbReference type="NCBI Taxonomy" id="1484109"/>
    <lineage>
        <taxon>Bacteria</taxon>
        <taxon>Pseudomonadati</taxon>
        <taxon>Pseudomonadota</taxon>
        <taxon>Alphaproteobacteria</taxon>
        <taxon>Acetobacterales</taxon>
        <taxon>Acetobacteraceae</taxon>
        <taxon>Lichenicola</taxon>
    </lineage>
</organism>
<keyword evidence="1" id="KW-0472">Membrane</keyword>
<sequence length="149" mass="15101">MIALLRSGQRIWTRFDTRGVAAVEFAIVAPVLFALVLGMLAWGQFFMAEIAVSAAAQEGARASVAGLTATERSSLALTAVNSVMTNYSPFLAISGVTATAAPAGTGAPASALFSVTVTYSLGSMSTTLVAVPTAFPTSTVTVSISTGGY</sequence>
<feature type="domain" description="TadE-like" evidence="2">
    <location>
        <begin position="19"/>
        <end position="61"/>
    </location>
</feature>
<dbReference type="InterPro" id="IPR012495">
    <property type="entry name" value="TadE-like_dom"/>
</dbReference>
<keyword evidence="1" id="KW-0812">Transmembrane</keyword>
<feature type="transmembrane region" description="Helical" evidence="1">
    <location>
        <begin position="21"/>
        <end position="42"/>
    </location>
</feature>
<evidence type="ECO:0000313" key="3">
    <source>
        <dbReference type="EMBL" id="QKE89378.1"/>
    </source>
</evidence>